<feature type="domain" description="ABM" evidence="1">
    <location>
        <begin position="4"/>
        <end position="92"/>
    </location>
</feature>
<proteinExistence type="predicted"/>
<name>A0A6J6T7Z9_9ZZZZ</name>
<dbReference type="SUPFAM" id="SSF54909">
    <property type="entry name" value="Dimeric alpha+beta barrel"/>
    <property type="match status" value="1"/>
</dbReference>
<dbReference type="InterPro" id="IPR007138">
    <property type="entry name" value="ABM_dom"/>
</dbReference>
<dbReference type="AlphaFoldDB" id="A0A6J6T7Z9"/>
<dbReference type="PANTHER" id="PTHR33336:SF3">
    <property type="entry name" value="ABM DOMAIN-CONTAINING PROTEIN"/>
    <property type="match status" value="1"/>
</dbReference>
<protein>
    <submittedName>
        <fullName evidence="2">Unannotated protein</fullName>
    </submittedName>
</protein>
<accession>A0A6J6T7Z9</accession>
<dbReference type="PROSITE" id="PS51725">
    <property type="entry name" value="ABM"/>
    <property type="match status" value="1"/>
</dbReference>
<dbReference type="Gene3D" id="3.30.70.100">
    <property type="match status" value="1"/>
</dbReference>
<dbReference type="Pfam" id="PF03992">
    <property type="entry name" value="ABM"/>
    <property type="match status" value="1"/>
</dbReference>
<evidence type="ECO:0000259" key="1">
    <source>
        <dbReference type="PROSITE" id="PS51725"/>
    </source>
</evidence>
<sequence length="96" mass="10810">MDPLYLVAVIKPKAEGAATVREFLDSMIAATRDEDGCEMYDLVVGDDDPSTWLMIEKWSSREHWDAHMVTPHVAKGNEALAGLLREPTELRFYSAK</sequence>
<evidence type="ECO:0000313" key="2">
    <source>
        <dbReference type="EMBL" id="CAB4743402.1"/>
    </source>
</evidence>
<reference evidence="2" key="1">
    <citation type="submission" date="2020-05" db="EMBL/GenBank/DDBJ databases">
        <authorList>
            <person name="Chiriac C."/>
            <person name="Salcher M."/>
            <person name="Ghai R."/>
            <person name="Kavagutti S V."/>
        </authorList>
    </citation>
    <scope>NUCLEOTIDE SEQUENCE</scope>
</reference>
<dbReference type="InterPro" id="IPR011008">
    <property type="entry name" value="Dimeric_a/b-barrel"/>
</dbReference>
<dbReference type="EMBL" id="CAEZYZ010000054">
    <property type="protein sequence ID" value="CAB4743402.1"/>
    <property type="molecule type" value="Genomic_DNA"/>
</dbReference>
<dbReference type="InterPro" id="IPR050744">
    <property type="entry name" value="AI-2_Isomerase_LsrG"/>
</dbReference>
<dbReference type="PANTHER" id="PTHR33336">
    <property type="entry name" value="QUINOL MONOOXYGENASE YGIN-RELATED"/>
    <property type="match status" value="1"/>
</dbReference>
<gene>
    <name evidence="2" type="ORF">UFOPK2810_00453</name>
</gene>
<organism evidence="2">
    <name type="scientific">freshwater metagenome</name>
    <dbReference type="NCBI Taxonomy" id="449393"/>
    <lineage>
        <taxon>unclassified sequences</taxon>
        <taxon>metagenomes</taxon>
        <taxon>ecological metagenomes</taxon>
    </lineage>
</organism>
<dbReference type="GO" id="GO:0003824">
    <property type="term" value="F:catalytic activity"/>
    <property type="evidence" value="ECO:0007669"/>
    <property type="project" value="TreeGrafter"/>
</dbReference>